<dbReference type="Pfam" id="PF26138">
    <property type="entry name" value="DUF8040"/>
    <property type="match status" value="1"/>
</dbReference>
<dbReference type="Pfam" id="PF13359">
    <property type="entry name" value="DDE_Tnp_4"/>
    <property type="match status" value="1"/>
</dbReference>
<sequence>METLDVDSNLASLSKSSSTSILDDLSSGDEIESPHPTSQKEKFEVMFSLAVCAANHYNTHVHKTPCYNREYSGWAALLSILNGNAQRCKNSLHMRIETFFQFCQLLVEDYGLKPMPHVTIEEQVATFLMLVGPRMGNRQCQEAMQRSGFTISKSFHRVLKACTLMSMDWIIPFTNNSVTHEYIRSNDRHYPHFKDCIGAIDGTHIKAALPTELQPRFIGRKQIPTQNILAVCDFDMCFTYVLPGWEGSAHDTRIFYDTIKNPAKKFPMPPPDKYYLVDAGYPNIKGFLAPYKGQKYHLPDFRRAATYTNTYNNEYEMFNHRHSSLRTTIERTFGCWKNRFYMIKDIPVNLRWEDQVALVPATMAIHNFIRKVDKLDEDFLEYDRDPNYLPEDAYSDRNNDNIEGDSIGVNDVGMDSVRDNICTSIAFSRIGVNIY</sequence>
<dbReference type="GO" id="GO:0016787">
    <property type="term" value="F:hydrolase activity"/>
    <property type="evidence" value="ECO:0007669"/>
    <property type="project" value="UniProtKB-KW"/>
</dbReference>
<organism evidence="11 12">
    <name type="scientific">Penstemon smallii</name>
    <dbReference type="NCBI Taxonomy" id="265156"/>
    <lineage>
        <taxon>Eukaryota</taxon>
        <taxon>Viridiplantae</taxon>
        <taxon>Streptophyta</taxon>
        <taxon>Embryophyta</taxon>
        <taxon>Tracheophyta</taxon>
        <taxon>Spermatophyta</taxon>
        <taxon>Magnoliopsida</taxon>
        <taxon>eudicotyledons</taxon>
        <taxon>Gunneridae</taxon>
        <taxon>Pentapetalae</taxon>
        <taxon>asterids</taxon>
        <taxon>lamiids</taxon>
        <taxon>Lamiales</taxon>
        <taxon>Plantaginaceae</taxon>
        <taxon>Cheloneae</taxon>
        <taxon>Penstemon</taxon>
    </lineage>
</organism>
<dbReference type="GO" id="GO:0004518">
    <property type="term" value="F:nuclease activity"/>
    <property type="evidence" value="ECO:0007669"/>
    <property type="project" value="UniProtKB-KW"/>
</dbReference>
<evidence type="ECO:0000256" key="2">
    <source>
        <dbReference type="ARBA" id="ARBA00004123"/>
    </source>
</evidence>
<dbReference type="EMBL" id="JBJXBP010000002">
    <property type="protein sequence ID" value="KAL3843750.1"/>
    <property type="molecule type" value="Genomic_DNA"/>
</dbReference>
<dbReference type="InterPro" id="IPR058353">
    <property type="entry name" value="DUF8040"/>
</dbReference>
<evidence type="ECO:0000256" key="5">
    <source>
        <dbReference type="ARBA" id="ARBA00022723"/>
    </source>
</evidence>
<dbReference type="Proteomes" id="UP001634393">
    <property type="component" value="Unassembled WGS sequence"/>
</dbReference>
<proteinExistence type="inferred from homology"/>
<evidence type="ECO:0000256" key="1">
    <source>
        <dbReference type="ARBA" id="ARBA00001968"/>
    </source>
</evidence>
<keyword evidence="5" id="KW-0479">Metal-binding</keyword>
<evidence type="ECO:0000256" key="8">
    <source>
        <dbReference type="SAM" id="MobiDB-lite"/>
    </source>
</evidence>
<comment type="cofactor">
    <cofactor evidence="1">
        <name>a divalent metal cation</name>
        <dbReference type="ChEBI" id="CHEBI:60240"/>
    </cofactor>
</comment>
<gene>
    <name evidence="11" type="ORF">ACJIZ3_001153</name>
</gene>
<dbReference type="PANTHER" id="PTHR22930:SF221">
    <property type="entry name" value="NUCLEASE HARBI1"/>
    <property type="match status" value="1"/>
</dbReference>
<evidence type="ECO:0000313" key="12">
    <source>
        <dbReference type="Proteomes" id="UP001634393"/>
    </source>
</evidence>
<dbReference type="InterPro" id="IPR045249">
    <property type="entry name" value="HARBI1-like"/>
</dbReference>
<evidence type="ECO:0000313" key="11">
    <source>
        <dbReference type="EMBL" id="KAL3843750.1"/>
    </source>
</evidence>
<evidence type="ECO:0000259" key="10">
    <source>
        <dbReference type="Pfam" id="PF26138"/>
    </source>
</evidence>
<comment type="subcellular location">
    <subcellularLocation>
        <location evidence="2">Nucleus</location>
    </subcellularLocation>
</comment>
<evidence type="ECO:0000256" key="4">
    <source>
        <dbReference type="ARBA" id="ARBA00022722"/>
    </source>
</evidence>
<feature type="region of interest" description="Disordered" evidence="8">
    <location>
        <begin position="19"/>
        <end position="39"/>
    </location>
</feature>
<evidence type="ECO:0000256" key="6">
    <source>
        <dbReference type="ARBA" id="ARBA00022801"/>
    </source>
</evidence>
<evidence type="ECO:0008006" key="13">
    <source>
        <dbReference type="Google" id="ProtNLM"/>
    </source>
</evidence>
<accession>A0ABD3U416</accession>
<evidence type="ECO:0000259" key="9">
    <source>
        <dbReference type="Pfam" id="PF13359"/>
    </source>
</evidence>
<keyword evidence="7" id="KW-0539">Nucleus</keyword>
<protein>
    <recommendedName>
        <fullName evidence="13">DDE Tnp4 domain-containing protein</fullName>
    </recommendedName>
</protein>
<dbReference type="PANTHER" id="PTHR22930">
    <property type="match status" value="1"/>
</dbReference>
<feature type="domain" description="DUF8040" evidence="10">
    <location>
        <begin position="70"/>
        <end position="162"/>
    </location>
</feature>
<comment type="caution">
    <text evidence="11">The sequence shown here is derived from an EMBL/GenBank/DDBJ whole genome shotgun (WGS) entry which is preliminary data.</text>
</comment>
<dbReference type="GO" id="GO:0005634">
    <property type="term" value="C:nucleus"/>
    <property type="evidence" value="ECO:0007669"/>
    <property type="project" value="UniProtKB-SubCell"/>
</dbReference>
<comment type="similarity">
    <text evidence="3">Belongs to the HARBI1 family.</text>
</comment>
<name>A0ABD3U416_9LAMI</name>
<evidence type="ECO:0000256" key="7">
    <source>
        <dbReference type="ARBA" id="ARBA00023242"/>
    </source>
</evidence>
<feature type="domain" description="DDE Tnp4" evidence="9">
    <location>
        <begin position="200"/>
        <end position="367"/>
    </location>
</feature>
<keyword evidence="6" id="KW-0378">Hydrolase</keyword>
<keyword evidence="12" id="KW-1185">Reference proteome</keyword>
<evidence type="ECO:0000256" key="3">
    <source>
        <dbReference type="ARBA" id="ARBA00006958"/>
    </source>
</evidence>
<dbReference type="InterPro" id="IPR027806">
    <property type="entry name" value="HARBI1_dom"/>
</dbReference>
<keyword evidence="4" id="KW-0540">Nuclease</keyword>
<dbReference type="AlphaFoldDB" id="A0ABD3U416"/>
<dbReference type="GO" id="GO:0046872">
    <property type="term" value="F:metal ion binding"/>
    <property type="evidence" value="ECO:0007669"/>
    <property type="project" value="UniProtKB-KW"/>
</dbReference>
<reference evidence="11 12" key="1">
    <citation type="submission" date="2024-12" db="EMBL/GenBank/DDBJ databases">
        <title>The unique morphological basis and parallel evolutionary history of personate flowers in Penstemon.</title>
        <authorList>
            <person name="Depatie T.H."/>
            <person name="Wessinger C.A."/>
        </authorList>
    </citation>
    <scope>NUCLEOTIDE SEQUENCE [LARGE SCALE GENOMIC DNA]</scope>
    <source>
        <strain evidence="11">WTNN_2</strain>
        <tissue evidence="11">Leaf</tissue>
    </source>
</reference>